<dbReference type="Proteomes" id="UP000288197">
    <property type="component" value="Unassembled WGS sequence"/>
</dbReference>
<feature type="domain" description="Single-stranded-DNA-specific exonuclease RecJ C-terminal" evidence="8">
    <location>
        <begin position="568"/>
        <end position="768"/>
    </location>
</feature>
<dbReference type="InterPro" id="IPR041122">
    <property type="entry name" value="RecJ_OB"/>
</dbReference>
<dbReference type="GO" id="GO:0008409">
    <property type="term" value="F:5'-3' exonuclease activity"/>
    <property type="evidence" value="ECO:0007669"/>
    <property type="project" value="InterPro"/>
</dbReference>
<keyword evidence="5 10" id="KW-0269">Exonuclease</keyword>
<dbReference type="Pfam" id="PF02272">
    <property type="entry name" value="DHHA1"/>
    <property type="match status" value="1"/>
</dbReference>
<name>A0A369AQ70_9ENTE</name>
<gene>
    <name evidence="10" type="ORF">CBF32_12005</name>
</gene>
<dbReference type="RefSeq" id="WP_114290376.1">
    <property type="nucleotide sequence ID" value="NZ_JAFLWL010000045.1"/>
</dbReference>
<dbReference type="GeneID" id="63147349"/>
<feature type="domain" description="DDH" evidence="6">
    <location>
        <begin position="84"/>
        <end position="229"/>
    </location>
</feature>
<dbReference type="Pfam" id="PF17768">
    <property type="entry name" value="RecJ_OB"/>
    <property type="match status" value="1"/>
</dbReference>
<dbReference type="OrthoDB" id="9809852at2"/>
<dbReference type="PANTHER" id="PTHR30255:SF2">
    <property type="entry name" value="SINGLE-STRANDED-DNA-SPECIFIC EXONUCLEASE RECJ"/>
    <property type="match status" value="1"/>
</dbReference>
<dbReference type="Gene3D" id="3.90.1640.30">
    <property type="match status" value="1"/>
</dbReference>
<evidence type="ECO:0000259" key="9">
    <source>
        <dbReference type="Pfam" id="PF17768"/>
    </source>
</evidence>
<evidence type="ECO:0000259" key="7">
    <source>
        <dbReference type="Pfam" id="PF02272"/>
    </source>
</evidence>
<evidence type="ECO:0000256" key="2">
    <source>
        <dbReference type="ARBA" id="ARBA00019841"/>
    </source>
</evidence>
<evidence type="ECO:0000256" key="5">
    <source>
        <dbReference type="ARBA" id="ARBA00022839"/>
    </source>
</evidence>
<dbReference type="InterPro" id="IPR051673">
    <property type="entry name" value="SSDNA_exonuclease_RecJ"/>
</dbReference>
<evidence type="ECO:0000313" key="11">
    <source>
        <dbReference type="Proteomes" id="UP000288197"/>
    </source>
</evidence>
<evidence type="ECO:0000313" key="10">
    <source>
        <dbReference type="EMBL" id="RST99187.1"/>
    </source>
</evidence>
<evidence type="ECO:0000256" key="1">
    <source>
        <dbReference type="ARBA" id="ARBA00005915"/>
    </source>
</evidence>
<dbReference type="InterPro" id="IPR001667">
    <property type="entry name" value="DDH_dom"/>
</dbReference>
<keyword evidence="3" id="KW-0540">Nuclease</keyword>
<dbReference type="GO" id="GO:0003676">
    <property type="term" value="F:nucleic acid binding"/>
    <property type="evidence" value="ECO:0007669"/>
    <property type="project" value="InterPro"/>
</dbReference>
<evidence type="ECO:0000256" key="3">
    <source>
        <dbReference type="ARBA" id="ARBA00022722"/>
    </source>
</evidence>
<dbReference type="NCBIfam" id="TIGR00644">
    <property type="entry name" value="recJ"/>
    <property type="match status" value="1"/>
</dbReference>
<dbReference type="SUPFAM" id="SSF64182">
    <property type="entry name" value="DHH phosphoesterases"/>
    <property type="match status" value="1"/>
</dbReference>
<evidence type="ECO:0000256" key="4">
    <source>
        <dbReference type="ARBA" id="ARBA00022801"/>
    </source>
</evidence>
<accession>A0A369AQ70</accession>
<comment type="caution">
    <text evidence="10">The sequence shown here is derived from an EMBL/GenBank/DDBJ whole genome shotgun (WGS) entry which is preliminary data.</text>
</comment>
<sequence>MKESQFKWQINEVQEESQVLVAELETLKMSPKLAPLLWNRNIKDSDKLAHFFKPQLTDLHDPFLLFDMEKVVTRIQEAVEKGERILVYGDYDADGITSTTVMKEAIELIGGDVVFYLPNRFKDGYGPNRAVYQRMIEEEGIQLIVTVDNGISGHDAIEYAMEKGVDVIVTDHHELPENLPSAFGIIHPRHPKGEYPFGDLAGVGVAFKVATALLGEVPTESLDLVAIGTIADLVSLTDENRVLVKIGLEIMKQTERIGLQMLGEVAEFDLSEVTEETIGFSIGPRLNAIGRLGDANPGVTLLSTFDDEEANNIATHIQETNKERQRIVKEITAEAIAMSETYKDEPVLFLLSENWHEGVLGIVASQVVSKVGKPVIVLRHDKETNILKGSGRSIQSVDLFKVLSSTKEMLTSFGGHHMAAGLSFDFEKLDAVKEQVEAYFKENNLTEAEKDSLVIDGELLISEITVEFIETLKMLAPFGTDNPSPYFMIKDNKIEQLKQIGASNNHLKYQAVNGEVKLDCIAFNYGEEMSEFSQGESIQQVGQLSINEWNGFRKPQFMLTDYQVSGFQIFDIRGKKGFEVKPVTENIAYFVFNDEHESMVKSKNPEDIFYASQVTQNDMSRLNGYTEIVIVDCPYDLEKAKEIFSSLTVERLYFRVQVSTEHYMTGLPSREQFGKLFKLIATQPSIDVRYKLNDMASYLKIEKKLLIFMINVFFDLGFVTIENGLMAKVDQPTTKPLQESKIYQEYEQKIEMEKLFLYSNINEIKEWILQQEEVK</sequence>
<dbReference type="GO" id="GO:0006310">
    <property type="term" value="P:DNA recombination"/>
    <property type="evidence" value="ECO:0007669"/>
    <property type="project" value="InterPro"/>
</dbReference>
<dbReference type="Pfam" id="PF10141">
    <property type="entry name" value="ssDNA-exonuc_C"/>
    <property type="match status" value="1"/>
</dbReference>
<organism evidence="10 11">
    <name type="scientific">Vagococcus fluvialis</name>
    <dbReference type="NCBI Taxonomy" id="2738"/>
    <lineage>
        <taxon>Bacteria</taxon>
        <taxon>Bacillati</taxon>
        <taxon>Bacillota</taxon>
        <taxon>Bacilli</taxon>
        <taxon>Lactobacillales</taxon>
        <taxon>Enterococcaceae</taxon>
        <taxon>Vagococcus</taxon>
    </lineage>
</organism>
<proteinExistence type="inferred from homology"/>
<comment type="similarity">
    <text evidence="1">Belongs to the RecJ family.</text>
</comment>
<evidence type="ECO:0000259" key="8">
    <source>
        <dbReference type="Pfam" id="PF10141"/>
    </source>
</evidence>
<dbReference type="InterPro" id="IPR004610">
    <property type="entry name" value="RecJ"/>
</dbReference>
<dbReference type="GO" id="GO:0006281">
    <property type="term" value="P:DNA repair"/>
    <property type="evidence" value="ECO:0007669"/>
    <property type="project" value="InterPro"/>
</dbReference>
<reference evidence="10 11" key="1">
    <citation type="submission" date="2017-05" db="EMBL/GenBank/DDBJ databases">
        <title>Vagococcus spp. assemblies.</title>
        <authorList>
            <person name="Gulvik C.A."/>
        </authorList>
    </citation>
    <scope>NUCLEOTIDE SEQUENCE [LARGE SCALE GENOMIC DNA]</scope>
    <source>
        <strain evidence="10 11">NCFB 2497</strain>
    </source>
</reference>
<dbReference type="PANTHER" id="PTHR30255">
    <property type="entry name" value="SINGLE-STRANDED-DNA-SPECIFIC EXONUCLEASE RECJ"/>
    <property type="match status" value="1"/>
</dbReference>
<dbReference type="AlphaFoldDB" id="A0A369AQ70"/>
<dbReference type="InterPro" id="IPR038763">
    <property type="entry name" value="DHH_sf"/>
</dbReference>
<feature type="domain" description="DHHA1" evidence="7">
    <location>
        <begin position="347"/>
        <end position="442"/>
    </location>
</feature>
<dbReference type="Pfam" id="PF01368">
    <property type="entry name" value="DHH"/>
    <property type="match status" value="1"/>
</dbReference>
<protein>
    <recommendedName>
        <fullName evidence="2">Single-stranded-DNA-specific exonuclease RecJ</fullName>
    </recommendedName>
</protein>
<dbReference type="InterPro" id="IPR003156">
    <property type="entry name" value="DHHA1_dom"/>
</dbReference>
<keyword evidence="11" id="KW-1185">Reference proteome</keyword>
<evidence type="ECO:0000259" key="6">
    <source>
        <dbReference type="Pfam" id="PF01368"/>
    </source>
</evidence>
<dbReference type="EMBL" id="NGJX01000016">
    <property type="protein sequence ID" value="RST99187.1"/>
    <property type="molecule type" value="Genomic_DNA"/>
</dbReference>
<keyword evidence="4" id="KW-0378">Hydrolase</keyword>
<dbReference type="InterPro" id="IPR018779">
    <property type="entry name" value="RecJ_C"/>
</dbReference>
<dbReference type="Gene3D" id="3.10.310.30">
    <property type="match status" value="1"/>
</dbReference>
<feature type="domain" description="RecJ OB" evidence="9">
    <location>
        <begin position="455"/>
        <end position="561"/>
    </location>
</feature>